<accession>A0ABV0R651</accession>
<keyword evidence="1" id="KW-0863">Zinc-finger</keyword>
<gene>
    <name evidence="3" type="ORF">XENOCAPTIV_001330</name>
</gene>
<name>A0ABV0R651_9TELE</name>
<feature type="domain" description="C2H2-type" evidence="2">
    <location>
        <begin position="48"/>
        <end position="75"/>
    </location>
</feature>
<keyword evidence="4" id="KW-1185">Reference proteome</keyword>
<evidence type="ECO:0000256" key="1">
    <source>
        <dbReference type="PROSITE-ProRule" id="PRU00042"/>
    </source>
</evidence>
<proteinExistence type="predicted"/>
<sequence>MVRSGPGPVVCMRFALPRPYQCGHCSQSFSQPSELRNHVVTHSSDRPFKCGYCGRAFAGATTLNNHIRTHTGEKPFK</sequence>
<dbReference type="PROSITE" id="PS00028">
    <property type="entry name" value="ZINC_FINGER_C2H2_1"/>
    <property type="match status" value="2"/>
</dbReference>
<dbReference type="PROSITE" id="PS50157">
    <property type="entry name" value="ZINC_FINGER_C2H2_2"/>
    <property type="match status" value="2"/>
</dbReference>
<organism evidence="3 4">
    <name type="scientific">Xenoophorus captivus</name>
    <dbReference type="NCBI Taxonomy" id="1517983"/>
    <lineage>
        <taxon>Eukaryota</taxon>
        <taxon>Metazoa</taxon>
        <taxon>Chordata</taxon>
        <taxon>Craniata</taxon>
        <taxon>Vertebrata</taxon>
        <taxon>Euteleostomi</taxon>
        <taxon>Actinopterygii</taxon>
        <taxon>Neopterygii</taxon>
        <taxon>Teleostei</taxon>
        <taxon>Neoteleostei</taxon>
        <taxon>Acanthomorphata</taxon>
        <taxon>Ovalentaria</taxon>
        <taxon>Atherinomorphae</taxon>
        <taxon>Cyprinodontiformes</taxon>
        <taxon>Goodeidae</taxon>
        <taxon>Xenoophorus</taxon>
    </lineage>
</organism>
<dbReference type="Pfam" id="PF00096">
    <property type="entry name" value="zf-C2H2"/>
    <property type="match status" value="2"/>
</dbReference>
<evidence type="ECO:0000313" key="4">
    <source>
        <dbReference type="Proteomes" id="UP001434883"/>
    </source>
</evidence>
<dbReference type="PANTHER" id="PTHR16515:SF22">
    <property type="entry name" value="HISTONE-LYSINE N-METHYLTRANSFERASE PRDM6-RELATED"/>
    <property type="match status" value="1"/>
</dbReference>
<evidence type="ECO:0000259" key="2">
    <source>
        <dbReference type="PROSITE" id="PS50157"/>
    </source>
</evidence>
<dbReference type="InterPro" id="IPR036236">
    <property type="entry name" value="Znf_C2H2_sf"/>
</dbReference>
<dbReference type="SMART" id="SM00355">
    <property type="entry name" value="ZnF_C2H2"/>
    <property type="match status" value="2"/>
</dbReference>
<comment type="caution">
    <text evidence="3">The sequence shown here is derived from an EMBL/GenBank/DDBJ whole genome shotgun (WGS) entry which is preliminary data.</text>
</comment>
<dbReference type="InterPro" id="IPR050331">
    <property type="entry name" value="Zinc_finger"/>
</dbReference>
<dbReference type="EMBL" id="JAHRIN010034735">
    <property type="protein sequence ID" value="MEQ2203610.1"/>
    <property type="molecule type" value="Genomic_DNA"/>
</dbReference>
<keyword evidence="1" id="KW-0862">Zinc</keyword>
<protein>
    <recommendedName>
        <fullName evidence="2">C2H2-type domain-containing protein</fullName>
    </recommendedName>
</protein>
<keyword evidence="1" id="KW-0479">Metal-binding</keyword>
<feature type="domain" description="C2H2-type" evidence="2">
    <location>
        <begin position="20"/>
        <end position="47"/>
    </location>
</feature>
<dbReference type="SUPFAM" id="SSF57667">
    <property type="entry name" value="beta-beta-alpha zinc fingers"/>
    <property type="match status" value="1"/>
</dbReference>
<dbReference type="Proteomes" id="UP001434883">
    <property type="component" value="Unassembled WGS sequence"/>
</dbReference>
<dbReference type="PANTHER" id="PTHR16515">
    <property type="entry name" value="PR DOMAIN ZINC FINGER PROTEIN"/>
    <property type="match status" value="1"/>
</dbReference>
<evidence type="ECO:0000313" key="3">
    <source>
        <dbReference type="EMBL" id="MEQ2203610.1"/>
    </source>
</evidence>
<reference evidence="3 4" key="1">
    <citation type="submission" date="2021-06" db="EMBL/GenBank/DDBJ databases">
        <authorList>
            <person name="Palmer J.M."/>
        </authorList>
    </citation>
    <scope>NUCLEOTIDE SEQUENCE [LARGE SCALE GENOMIC DNA]</scope>
    <source>
        <strain evidence="3 4">XC_2019</strain>
        <tissue evidence="3">Muscle</tissue>
    </source>
</reference>
<dbReference type="InterPro" id="IPR013087">
    <property type="entry name" value="Znf_C2H2_type"/>
</dbReference>
<dbReference type="Gene3D" id="3.30.160.60">
    <property type="entry name" value="Classic Zinc Finger"/>
    <property type="match status" value="2"/>
</dbReference>